<dbReference type="Proteomes" id="UP000447873">
    <property type="component" value="Unassembled WGS sequence"/>
</dbReference>
<evidence type="ECO:0000256" key="1">
    <source>
        <dbReference type="SAM" id="MobiDB-lite"/>
    </source>
</evidence>
<dbReference type="EMBL" id="WNWS01000757">
    <property type="protein sequence ID" value="KAE9963959.1"/>
    <property type="molecule type" value="Genomic_DNA"/>
</dbReference>
<organism evidence="2 3">
    <name type="scientific">Venturia inaequalis</name>
    <name type="common">Apple scab fungus</name>
    <dbReference type="NCBI Taxonomy" id="5025"/>
    <lineage>
        <taxon>Eukaryota</taxon>
        <taxon>Fungi</taxon>
        <taxon>Dikarya</taxon>
        <taxon>Ascomycota</taxon>
        <taxon>Pezizomycotina</taxon>
        <taxon>Dothideomycetes</taxon>
        <taxon>Pleosporomycetidae</taxon>
        <taxon>Venturiales</taxon>
        <taxon>Venturiaceae</taxon>
        <taxon>Venturia</taxon>
    </lineage>
</organism>
<sequence>MAFQANLVRLESNGRAAFEAMESVVKDWTVVDAITPPVLGYTFSLGANPLPLDGLALAKTEADGQSIHRWIEQEVSPATWSTGAVPHGTPIYIWLVNPDGGIFIVFTDKRGDGNPSNLSIYYGELLWINWRNLAAADVQHDVDKIPEALAKLRTIWRFSISSPPTMTLINHYRRSTPNLGEWSELTPTDAMFFVFLASAHGKFLPLFLQRHTNDLGRLTIEKLRIQLTSGDKANFCWVLKPAVMPSEKPTRLPEFIPTKTSKYSPAKIKRMARRNGTSNQDVSPLLLPT</sequence>
<comment type="caution">
    <text evidence="2">The sequence shown here is derived from an EMBL/GenBank/DDBJ whole genome shotgun (WGS) entry which is preliminary data.</text>
</comment>
<reference evidence="2 3" key="1">
    <citation type="submission" date="2018-12" db="EMBL/GenBank/DDBJ databases">
        <title>Venturia inaequalis Genome Resource.</title>
        <authorList>
            <person name="Lichtner F.J."/>
        </authorList>
    </citation>
    <scope>NUCLEOTIDE SEQUENCE [LARGE SCALE GENOMIC DNA]</scope>
    <source>
        <strain evidence="2 3">120213</strain>
    </source>
</reference>
<gene>
    <name evidence="2" type="ORF">EG328_010899</name>
</gene>
<evidence type="ECO:0000313" key="3">
    <source>
        <dbReference type="Proteomes" id="UP000447873"/>
    </source>
</evidence>
<feature type="region of interest" description="Disordered" evidence="1">
    <location>
        <begin position="266"/>
        <end position="289"/>
    </location>
</feature>
<dbReference type="AlphaFoldDB" id="A0A8H3U5S8"/>
<proteinExistence type="predicted"/>
<name>A0A8H3U5S8_VENIN</name>
<evidence type="ECO:0000313" key="2">
    <source>
        <dbReference type="EMBL" id="KAE9963959.1"/>
    </source>
</evidence>
<protein>
    <submittedName>
        <fullName evidence="2">Uncharacterized protein</fullName>
    </submittedName>
</protein>
<accession>A0A8H3U5S8</accession>